<dbReference type="EMBL" id="CAJNOQ010009474">
    <property type="protein sequence ID" value="CAF1225996.1"/>
    <property type="molecule type" value="Genomic_DNA"/>
</dbReference>
<dbReference type="InterPro" id="IPR042840">
    <property type="entry name" value="LMNTD1"/>
</dbReference>
<evidence type="ECO:0000259" key="2">
    <source>
        <dbReference type="PROSITE" id="PS51841"/>
    </source>
</evidence>
<dbReference type="Proteomes" id="UP000663829">
    <property type="component" value="Unassembled WGS sequence"/>
</dbReference>
<dbReference type="Proteomes" id="UP000681722">
    <property type="component" value="Unassembled WGS sequence"/>
</dbReference>
<name>A0A814Y9D1_9BILA</name>
<dbReference type="EMBL" id="CAJOBC010009478">
    <property type="protein sequence ID" value="CAF3988919.1"/>
    <property type="molecule type" value="Genomic_DNA"/>
</dbReference>
<feature type="region of interest" description="Disordered" evidence="1">
    <location>
        <begin position="92"/>
        <end position="152"/>
    </location>
</feature>
<sequence length="511" mass="57676">MESTNGLNYYSVKRLLAFIHTLEQKLSSVNNINEKLHELISSVTQTHQTITQELKIIKNVLNDPELQWKENDHDNVVSGIKEFTQFDSKSADLSNADRVSVRSESSCGSSTTSSDISSVVPNDKQKTTSKSSKRSLKNHRSSNGNTDKTVRQVTFVEDNNTNNDDQTEAEDEQIITLNREEQSETVNNPANEENNENINEVDNRHVEQSYPIGPIGGRNLNESYHNASFYSELITPVLPIDRSRNTLGKSPDLISDLFSQHRSEVSEKHNLGYKMGSALTSIRIHEIEQNGDYLRLLNVSNSDDYDLSNHFIQQNVACLPVCRFRFPPQTVIRAGQTVTIWCGTKNIDPQPPHIFVWKQQRRWENSSECVTVLAKPSGQAIAWTRSSHRFNNNSSSDVLYIQSQGKSNSDADSVSSITKSRSGKLSAFSFVGNKPPFAHSTNSPVHPDHSAPMTRDIRTQMHTQWQQNNPRNTWILNRPKSSPFANHIGCKQDLISMNILQSKSKQKILKT</sequence>
<evidence type="ECO:0000313" key="4">
    <source>
        <dbReference type="EMBL" id="CAF3988919.1"/>
    </source>
</evidence>
<dbReference type="PANTHER" id="PTHR47012">
    <property type="entry name" value="LAMIN TAIL DOMAIN-CONTAINING PROTEIN 1"/>
    <property type="match status" value="1"/>
</dbReference>
<dbReference type="GO" id="GO:0005737">
    <property type="term" value="C:cytoplasm"/>
    <property type="evidence" value="ECO:0007669"/>
    <property type="project" value="TreeGrafter"/>
</dbReference>
<dbReference type="AlphaFoldDB" id="A0A814Y9D1"/>
<gene>
    <name evidence="3" type="ORF">GPM918_LOCUS24929</name>
    <name evidence="4" type="ORF">SRO942_LOCUS24933</name>
</gene>
<protein>
    <recommendedName>
        <fullName evidence="2">LTD domain-containing protein</fullName>
    </recommendedName>
</protein>
<keyword evidence="5" id="KW-1185">Reference proteome</keyword>
<dbReference type="OrthoDB" id="102442at2759"/>
<dbReference type="PANTHER" id="PTHR47012:SF3">
    <property type="entry name" value="LAMIN TAIL DOMAIN CONTAINING 1"/>
    <property type="match status" value="1"/>
</dbReference>
<dbReference type="InterPro" id="IPR036415">
    <property type="entry name" value="Lamin_tail_dom_sf"/>
</dbReference>
<feature type="domain" description="LTD" evidence="2">
    <location>
        <begin position="273"/>
        <end position="392"/>
    </location>
</feature>
<dbReference type="Pfam" id="PF00932">
    <property type="entry name" value="LTD"/>
    <property type="match status" value="1"/>
</dbReference>
<dbReference type="Gene3D" id="2.60.40.1260">
    <property type="entry name" value="Lamin Tail domain"/>
    <property type="match status" value="1"/>
</dbReference>
<evidence type="ECO:0000256" key="1">
    <source>
        <dbReference type="SAM" id="MobiDB-lite"/>
    </source>
</evidence>
<evidence type="ECO:0000313" key="3">
    <source>
        <dbReference type="EMBL" id="CAF1225996.1"/>
    </source>
</evidence>
<reference evidence="3" key="1">
    <citation type="submission" date="2021-02" db="EMBL/GenBank/DDBJ databases">
        <authorList>
            <person name="Nowell W R."/>
        </authorList>
    </citation>
    <scope>NUCLEOTIDE SEQUENCE</scope>
</reference>
<feature type="compositionally biased region" description="Low complexity" evidence="1">
    <location>
        <begin position="187"/>
        <end position="200"/>
    </location>
</feature>
<organism evidence="3 5">
    <name type="scientific">Didymodactylos carnosus</name>
    <dbReference type="NCBI Taxonomy" id="1234261"/>
    <lineage>
        <taxon>Eukaryota</taxon>
        <taxon>Metazoa</taxon>
        <taxon>Spiralia</taxon>
        <taxon>Gnathifera</taxon>
        <taxon>Rotifera</taxon>
        <taxon>Eurotatoria</taxon>
        <taxon>Bdelloidea</taxon>
        <taxon>Philodinida</taxon>
        <taxon>Philodinidae</taxon>
        <taxon>Didymodactylos</taxon>
    </lineage>
</organism>
<proteinExistence type="predicted"/>
<accession>A0A814Y9D1</accession>
<dbReference type="PROSITE" id="PS51841">
    <property type="entry name" value="LTD"/>
    <property type="match status" value="1"/>
</dbReference>
<dbReference type="GO" id="GO:0005635">
    <property type="term" value="C:nuclear envelope"/>
    <property type="evidence" value="ECO:0007669"/>
    <property type="project" value="TreeGrafter"/>
</dbReference>
<feature type="compositionally biased region" description="Low complexity" evidence="1">
    <location>
        <begin position="102"/>
        <end position="120"/>
    </location>
</feature>
<dbReference type="SUPFAM" id="SSF74853">
    <property type="entry name" value="Lamin A/C globular tail domain"/>
    <property type="match status" value="1"/>
</dbReference>
<dbReference type="InterPro" id="IPR001322">
    <property type="entry name" value="Lamin_tail_dom"/>
</dbReference>
<evidence type="ECO:0000313" key="5">
    <source>
        <dbReference type="Proteomes" id="UP000663829"/>
    </source>
</evidence>
<feature type="compositionally biased region" description="Basic residues" evidence="1">
    <location>
        <begin position="131"/>
        <end position="140"/>
    </location>
</feature>
<feature type="region of interest" description="Disordered" evidence="1">
    <location>
        <begin position="178"/>
        <end position="204"/>
    </location>
</feature>
<comment type="caution">
    <text evidence="3">The sequence shown here is derived from an EMBL/GenBank/DDBJ whole genome shotgun (WGS) entry which is preliminary data.</text>
</comment>